<comment type="catalytic activity">
    <reaction evidence="8 9">
        <text>S-sulfanyl-L-cysteinyl-[protein] + uridine(34) in tRNA + AH2 + ATP = 2-thiouridine(34) in tRNA + L-cysteinyl-[protein] + A + AMP + diphosphate + H(+)</text>
        <dbReference type="Rhea" id="RHEA:47032"/>
        <dbReference type="Rhea" id="RHEA-COMP:10131"/>
        <dbReference type="Rhea" id="RHEA-COMP:11726"/>
        <dbReference type="Rhea" id="RHEA-COMP:11727"/>
        <dbReference type="Rhea" id="RHEA-COMP:11728"/>
        <dbReference type="ChEBI" id="CHEBI:13193"/>
        <dbReference type="ChEBI" id="CHEBI:15378"/>
        <dbReference type="ChEBI" id="CHEBI:17499"/>
        <dbReference type="ChEBI" id="CHEBI:29950"/>
        <dbReference type="ChEBI" id="CHEBI:30616"/>
        <dbReference type="ChEBI" id="CHEBI:33019"/>
        <dbReference type="ChEBI" id="CHEBI:61963"/>
        <dbReference type="ChEBI" id="CHEBI:65315"/>
        <dbReference type="ChEBI" id="CHEBI:87170"/>
        <dbReference type="ChEBI" id="CHEBI:456215"/>
        <dbReference type="EC" id="2.8.1.13"/>
    </reaction>
</comment>
<dbReference type="FunFam" id="2.30.30.280:FF:000001">
    <property type="entry name" value="tRNA-specific 2-thiouridylase MnmA"/>
    <property type="match status" value="1"/>
</dbReference>
<keyword evidence="7 9" id="KW-1015">Disulfide bond</keyword>
<comment type="caution">
    <text evidence="12">The sequence shown here is derived from an EMBL/GenBank/DDBJ whole genome shotgun (WGS) entry which is preliminary data.</text>
</comment>
<dbReference type="InterPro" id="IPR046885">
    <property type="entry name" value="MnmA-like_C"/>
</dbReference>
<keyword evidence="3 9" id="KW-0819">tRNA processing</keyword>
<keyword evidence="13" id="KW-1185">Reference proteome</keyword>
<dbReference type="GO" id="GO:0002143">
    <property type="term" value="P:tRNA wobble position uridine thiolation"/>
    <property type="evidence" value="ECO:0007669"/>
    <property type="project" value="TreeGrafter"/>
</dbReference>
<keyword evidence="2 9" id="KW-0808">Transferase</keyword>
<dbReference type="GO" id="GO:0005524">
    <property type="term" value="F:ATP binding"/>
    <property type="evidence" value="ECO:0007669"/>
    <property type="project" value="UniProtKB-KW"/>
</dbReference>
<dbReference type="Gene3D" id="2.30.30.280">
    <property type="entry name" value="Adenine nucleotide alpha hydrolases-like domains"/>
    <property type="match status" value="1"/>
</dbReference>
<evidence type="ECO:0000259" key="10">
    <source>
        <dbReference type="Pfam" id="PF20258"/>
    </source>
</evidence>
<feature type="active site" description="Cysteine persulfide intermediate" evidence="9">
    <location>
        <position position="210"/>
    </location>
</feature>
<evidence type="ECO:0000259" key="11">
    <source>
        <dbReference type="Pfam" id="PF20259"/>
    </source>
</evidence>
<evidence type="ECO:0000313" key="13">
    <source>
        <dbReference type="Proteomes" id="UP000577362"/>
    </source>
</evidence>
<dbReference type="Gene3D" id="2.40.30.10">
    <property type="entry name" value="Translation factors"/>
    <property type="match status" value="1"/>
</dbReference>
<feature type="binding site" evidence="9">
    <location>
        <position position="137"/>
    </location>
    <ligand>
        <name>ATP</name>
        <dbReference type="ChEBI" id="CHEBI:30616"/>
    </ligand>
</feature>
<dbReference type="Pfam" id="PF20259">
    <property type="entry name" value="tRNA_Me_trans_M"/>
    <property type="match status" value="1"/>
</dbReference>
<evidence type="ECO:0000256" key="5">
    <source>
        <dbReference type="ARBA" id="ARBA00022840"/>
    </source>
</evidence>
<proteinExistence type="inferred from homology"/>
<dbReference type="GO" id="GO:0103016">
    <property type="term" value="F:tRNA-uridine 2-sulfurtransferase activity"/>
    <property type="evidence" value="ECO:0007669"/>
    <property type="project" value="UniProtKB-EC"/>
</dbReference>
<dbReference type="Proteomes" id="UP000577362">
    <property type="component" value="Unassembled WGS sequence"/>
</dbReference>
<comment type="similarity">
    <text evidence="9">Belongs to the MnmA/TRMU family.</text>
</comment>
<keyword evidence="1 9" id="KW-0820">tRNA-binding</keyword>
<keyword evidence="6 9" id="KW-0694">RNA-binding</keyword>
<evidence type="ECO:0000256" key="7">
    <source>
        <dbReference type="ARBA" id="ARBA00023157"/>
    </source>
</evidence>
<keyword evidence="4 9" id="KW-0547">Nucleotide-binding</keyword>
<dbReference type="NCBIfam" id="TIGR00420">
    <property type="entry name" value="trmU"/>
    <property type="match status" value="1"/>
</dbReference>
<dbReference type="PANTHER" id="PTHR11933:SF5">
    <property type="entry name" value="MITOCHONDRIAL TRNA-SPECIFIC 2-THIOURIDYLASE 1"/>
    <property type="match status" value="1"/>
</dbReference>
<dbReference type="AlphaFoldDB" id="A0A840BWF2"/>
<dbReference type="Gene3D" id="3.40.50.620">
    <property type="entry name" value="HUPs"/>
    <property type="match status" value="1"/>
</dbReference>
<evidence type="ECO:0000313" key="12">
    <source>
        <dbReference type="EMBL" id="MBB4017324.1"/>
    </source>
</evidence>
<dbReference type="HAMAP" id="MF_00144">
    <property type="entry name" value="tRNA_thiouridyl_MnmA"/>
    <property type="match status" value="1"/>
</dbReference>
<gene>
    <name evidence="9" type="primary">mnmA</name>
    <name evidence="12" type="ORF">GGR16_002353</name>
</gene>
<feature type="domain" description="tRNA-specific 2-thiouridylase MnmA-like central" evidence="11">
    <location>
        <begin position="229"/>
        <end position="282"/>
    </location>
</feature>
<reference evidence="12 13" key="1">
    <citation type="submission" date="2020-08" db="EMBL/GenBank/DDBJ databases">
        <title>Genomic Encyclopedia of Type Strains, Phase IV (KMG-IV): sequencing the most valuable type-strain genomes for metagenomic binning, comparative biology and taxonomic classification.</title>
        <authorList>
            <person name="Goeker M."/>
        </authorList>
    </citation>
    <scope>NUCLEOTIDE SEQUENCE [LARGE SCALE GENOMIC DNA]</scope>
    <source>
        <strain evidence="12 13">DSM 103737</strain>
    </source>
</reference>
<dbReference type="NCBIfam" id="NF001138">
    <property type="entry name" value="PRK00143.1"/>
    <property type="match status" value="1"/>
</dbReference>
<feature type="active site" description="Nucleophile" evidence="9">
    <location>
        <position position="113"/>
    </location>
</feature>
<dbReference type="InterPro" id="IPR023382">
    <property type="entry name" value="MnmA-like_central_sf"/>
</dbReference>
<dbReference type="FunFam" id="3.40.50.620:FF:000115">
    <property type="entry name" value="tRNA-specific 2-thiouridylase MnmA"/>
    <property type="match status" value="1"/>
</dbReference>
<feature type="site" description="Interaction with tRNA" evidence="9">
    <location>
        <position position="138"/>
    </location>
</feature>
<evidence type="ECO:0000256" key="6">
    <source>
        <dbReference type="ARBA" id="ARBA00022884"/>
    </source>
</evidence>
<protein>
    <recommendedName>
        <fullName evidence="9">tRNA-specific 2-thiouridylase MnmA</fullName>
        <ecNumber evidence="9">2.8.1.13</ecNumber>
    </recommendedName>
</protein>
<dbReference type="InterPro" id="IPR046884">
    <property type="entry name" value="MnmA-like_central"/>
</dbReference>
<sequence length="390" mass="42151">MLNSLDLAKPPAETRVVVAMSGGVDSSVVAAMMKRDGYDVIGITLQLYDHGAAVHRRGACCAGQDIHDARRVAERLGIAHYVLDYESRFRDAVIERFAESYLAGETPIPCVECNRSVKFADLLETARDLGADVLATGHYVASRPLANGRRGLFRAADPERDQSYFLYATTAEQLDFLRFPLGDMAKSETRALAHEFGLTVADKADSQDICFVPNGRYTDIIERLKPGAVAPGDIVHVDGRVLGRHEGIIHYTVGQRRGLGLSVGEPLFVLKLDAEKGRVIVGPREMLGTESIRLRDVNWLGPVALDALPPEGLEVAVRVRSTRQPCPAFLRRDAEGVEIVLASAEEGVAPGQACVIYDGVDGRAQVLGGGTIRATRPVPMRETLGEGAVA</sequence>
<feature type="binding site" evidence="9">
    <location>
        <begin position="19"/>
        <end position="26"/>
    </location>
    <ligand>
        <name>ATP</name>
        <dbReference type="ChEBI" id="CHEBI:30616"/>
    </ligand>
</feature>
<feature type="disulfide bond" description="Alternate" evidence="9">
    <location>
        <begin position="113"/>
        <end position="210"/>
    </location>
</feature>
<dbReference type="RefSeq" id="WP_019401578.1">
    <property type="nucleotide sequence ID" value="NZ_JACIEN010000002.1"/>
</dbReference>
<dbReference type="Pfam" id="PF20258">
    <property type="entry name" value="tRNA_Me_trans_C"/>
    <property type="match status" value="1"/>
</dbReference>
<keyword evidence="9" id="KW-0963">Cytoplasm</keyword>
<comment type="subcellular location">
    <subcellularLocation>
        <location evidence="9">Cytoplasm</location>
    </subcellularLocation>
</comment>
<evidence type="ECO:0000256" key="9">
    <source>
        <dbReference type="HAMAP-Rule" id="MF_00144"/>
    </source>
</evidence>
<feature type="binding site" evidence="9">
    <location>
        <position position="45"/>
    </location>
    <ligand>
        <name>ATP</name>
        <dbReference type="ChEBI" id="CHEBI:30616"/>
    </ligand>
</feature>
<dbReference type="GO" id="GO:0000049">
    <property type="term" value="F:tRNA binding"/>
    <property type="evidence" value="ECO:0007669"/>
    <property type="project" value="UniProtKB-KW"/>
</dbReference>
<comment type="caution">
    <text evidence="9">Lacks conserved residue(s) required for the propagation of feature annotation.</text>
</comment>
<keyword evidence="5 9" id="KW-0067">ATP-binding</keyword>
<organism evidence="12 13">
    <name type="scientific">Chelatococcus caeni</name>
    <dbReference type="NCBI Taxonomy" id="1348468"/>
    <lineage>
        <taxon>Bacteria</taxon>
        <taxon>Pseudomonadati</taxon>
        <taxon>Pseudomonadota</taxon>
        <taxon>Alphaproteobacteria</taxon>
        <taxon>Hyphomicrobiales</taxon>
        <taxon>Chelatococcaceae</taxon>
        <taxon>Chelatococcus</taxon>
    </lineage>
</organism>
<evidence type="ECO:0000256" key="2">
    <source>
        <dbReference type="ARBA" id="ARBA00022679"/>
    </source>
</evidence>
<comment type="function">
    <text evidence="9">Catalyzes the 2-thiolation of uridine at the wobble position (U34) of tRNA, leading to the formation of s(2)U34.</text>
</comment>
<dbReference type="EMBL" id="JACIEN010000002">
    <property type="protein sequence ID" value="MBB4017324.1"/>
    <property type="molecule type" value="Genomic_DNA"/>
</dbReference>
<dbReference type="CDD" id="cd01998">
    <property type="entry name" value="MnmA_TRMU-like"/>
    <property type="match status" value="1"/>
</dbReference>
<evidence type="ECO:0000256" key="1">
    <source>
        <dbReference type="ARBA" id="ARBA00022555"/>
    </source>
</evidence>
<dbReference type="InterPro" id="IPR004506">
    <property type="entry name" value="MnmA-like"/>
</dbReference>
<name>A0A840BWF2_9HYPH</name>
<dbReference type="EC" id="2.8.1.13" evidence="9"/>
<dbReference type="GO" id="GO:0005737">
    <property type="term" value="C:cytoplasm"/>
    <property type="evidence" value="ECO:0007669"/>
    <property type="project" value="UniProtKB-SubCell"/>
</dbReference>
<evidence type="ECO:0000256" key="8">
    <source>
        <dbReference type="ARBA" id="ARBA00051542"/>
    </source>
</evidence>
<feature type="region of interest" description="Interaction with tRNA" evidence="9">
    <location>
        <begin position="160"/>
        <end position="162"/>
    </location>
</feature>
<feature type="site" description="Interaction with tRNA" evidence="9">
    <location>
        <position position="352"/>
    </location>
</feature>
<dbReference type="Pfam" id="PF03054">
    <property type="entry name" value="tRNA_Me_trans"/>
    <property type="match status" value="1"/>
</dbReference>
<evidence type="ECO:0000256" key="4">
    <source>
        <dbReference type="ARBA" id="ARBA00022741"/>
    </source>
</evidence>
<dbReference type="InterPro" id="IPR014729">
    <property type="entry name" value="Rossmann-like_a/b/a_fold"/>
</dbReference>
<dbReference type="SUPFAM" id="SSF52402">
    <property type="entry name" value="Adenine nucleotide alpha hydrolases-like"/>
    <property type="match status" value="1"/>
</dbReference>
<dbReference type="PANTHER" id="PTHR11933">
    <property type="entry name" value="TRNA 5-METHYLAMINOMETHYL-2-THIOURIDYLATE -METHYLTRANSFERASE"/>
    <property type="match status" value="1"/>
</dbReference>
<evidence type="ECO:0000256" key="3">
    <source>
        <dbReference type="ARBA" id="ARBA00022694"/>
    </source>
</evidence>
<accession>A0A840BWF2</accession>
<feature type="domain" description="tRNA-specific 2-thiouridylase MnmA-like C-terminal" evidence="10">
    <location>
        <begin position="291"/>
        <end position="372"/>
    </location>
</feature>